<reference evidence="16" key="1">
    <citation type="submission" date="2016-12" db="EMBL/GenBank/DDBJ databases">
        <title>Discovery of methanogenic haloarchaea.</title>
        <authorList>
            <person name="Sorokin D.Y."/>
            <person name="Makarova K.S."/>
            <person name="Abbas B."/>
            <person name="Ferrer M."/>
            <person name="Golyshin P.N."/>
        </authorList>
    </citation>
    <scope>NUCLEOTIDE SEQUENCE [LARGE SCALE GENOMIC DNA]</scope>
    <source>
        <strain evidence="16">HMET1</strain>
    </source>
</reference>
<protein>
    <recommendedName>
        <fullName evidence="10 13">4-hydroxy-tetrahydrodipicolinate reductase</fullName>
        <shortName evidence="13">HTPA reductase</shortName>
        <ecNumber evidence="10 13">1.17.1.8</ecNumber>
    </recommendedName>
</protein>
<dbReference type="GO" id="GO:0016726">
    <property type="term" value="F:oxidoreductase activity, acting on CH or CH2 groups, NAD or NADP as acceptor"/>
    <property type="evidence" value="ECO:0007669"/>
    <property type="project" value="UniProtKB-UniRule"/>
</dbReference>
<dbReference type="FunCoup" id="A0A1Q6DTB4">
    <property type="interactions" value="83"/>
</dbReference>
<feature type="domain" description="Dihydrodipicolinate reductase N-terminal" evidence="14">
    <location>
        <begin position="1"/>
        <end position="129"/>
    </location>
</feature>
<dbReference type="InterPro" id="IPR000846">
    <property type="entry name" value="DapB_N"/>
</dbReference>
<sequence length="269" mass="29230">MDLAVTGCLGRMGGNISKEIISSENNLELAIEAPNSPNIGDDLGEELNLGKKNIEVISSSKIKSNLEKNPVDVLIDFTRPEATVEFAKACSETKTNLVIGTTGFEPSQKQEIINYINNGQIAAVISPNYAIGVNVFWKAVEVVADALDYDAEIVEAHHNGKKDAPSGTAQKTAEIIKNKREGSKFKYGRHGIEPREKNEIGIHAIRAGDIIGDHTTYFSGDNSGERIEITHRAQSRQPFVNGAIRAAEYVNKKDSGIYDMSDVLGLSET</sequence>
<dbReference type="PANTHER" id="PTHR20836">
    <property type="entry name" value="DIHYDRODIPICOLINATE REDUCTASE"/>
    <property type="match status" value="1"/>
</dbReference>
<dbReference type="STRING" id="1903181.BTN85_0064"/>
<keyword evidence="5 13" id="KW-0220">Diaminopimelate biosynthesis</keyword>
<dbReference type="Gene3D" id="3.40.50.720">
    <property type="entry name" value="NAD(P)-binding Rossmann-like Domain"/>
    <property type="match status" value="1"/>
</dbReference>
<dbReference type="UniPathway" id="UPA00034">
    <property type="reaction ID" value="UER00018"/>
</dbReference>
<evidence type="ECO:0000259" key="14">
    <source>
        <dbReference type="Pfam" id="PF01113"/>
    </source>
</evidence>
<dbReference type="HAMAP" id="MF_00102">
    <property type="entry name" value="DapB"/>
    <property type="match status" value="1"/>
</dbReference>
<dbReference type="PANTHER" id="PTHR20836:SF0">
    <property type="entry name" value="4-HYDROXY-TETRAHYDRODIPICOLINATE REDUCTASE 1, CHLOROPLASTIC-RELATED"/>
    <property type="match status" value="1"/>
</dbReference>
<comment type="caution">
    <text evidence="16">The sequence shown here is derived from an EMBL/GenBank/DDBJ whole genome shotgun (WGS) entry which is preliminary data.</text>
</comment>
<feature type="binding site" evidence="13">
    <location>
        <begin position="167"/>
        <end position="168"/>
    </location>
    <ligand>
        <name>(S)-2,3,4,5-tetrahydrodipicolinate</name>
        <dbReference type="ChEBI" id="CHEBI:16845"/>
    </ligand>
</feature>
<comment type="function">
    <text evidence="13">Catalyzes the conversion of 4-hydroxy-tetrahydrodipicolinate (HTPA) to tetrahydrodipicolinate.</text>
</comment>
<dbReference type="InterPro" id="IPR023940">
    <property type="entry name" value="DHDPR_bac"/>
</dbReference>
<accession>A0A1Q6DTB4</accession>
<comment type="subunit">
    <text evidence="13">Homotetramer.</text>
</comment>
<organism evidence="16 17">
    <name type="scientific">Methanohalarchaeum thermophilum</name>
    <dbReference type="NCBI Taxonomy" id="1903181"/>
    <lineage>
        <taxon>Archaea</taxon>
        <taxon>Methanobacteriati</taxon>
        <taxon>Methanobacteriota</taxon>
        <taxon>Methanonatronarchaeia</taxon>
        <taxon>Methanonatronarchaeales</taxon>
        <taxon>Methanonatronarchaeaceae</taxon>
        <taxon>Candidatus Methanohalarchaeum</taxon>
    </lineage>
</organism>
<dbReference type="SUPFAM" id="SSF55347">
    <property type="entry name" value="Glyceraldehyde-3-phosphate dehydrogenase-like, C-terminal domain"/>
    <property type="match status" value="1"/>
</dbReference>
<dbReference type="Pfam" id="PF01113">
    <property type="entry name" value="DapB_N"/>
    <property type="match status" value="1"/>
</dbReference>
<dbReference type="Proteomes" id="UP000185744">
    <property type="component" value="Unassembled WGS sequence"/>
</dbReference>
<evidence type="ECO:0000256" key="11">
    <source>
        <dbReference type="ARBA" id="ARBA00049080"/>
    </source>
</evidence>
<feature type="binding site" evidence="13">
    <location>
        <begin position="7"/>
        <end position="12"/>
    </location>
    <ligand>
        <name>NAD(+)</name>
        <dbReference type="ChEBI" id="CHEBI:57540"/>
    </ligand>
</feature>
<comment type="subcellular location">
    <subcellularLocation>
        <location evidence="13">Cytoplasm</location>
    </subcellularLocation>
</comment>
<evidence type="ECO:0000256" key="8">
    <source>
        <dbReference type="ARBA" id="ARBA00023154"/>
    </source>
</evidence>
<comment type="catalytic activity">
    <reaction evidence="12 13">
        <text>(S)-2,3,4,5-tetrahydrodipicolinate + NAD(+) + H2O = (2S,4S)-4-hydroxy-2,3,4,5-tetrahydrodipicolinate + NADH + H(+)</text>
        <dbReference type="Rhea" id="RHEA:35323"/>
        <dbReference type="ChEBI" id="CHEBI:15377"/>
        <dbReference type="ChEBI" id="CHEBI:15378"/>
        <dbReference type="ChEBI" id="CHEBI:16845"/>
        <dbReference type="ChEBI" id="CHEBI:57540"/>
        <dbReference type="ChEBI" id="CHEBI:57945"/>
        <dbReference type="ChEBI" id="CHEBI:67139"/>
        <dbReference type="EC" id="1.17.1.8"/>
    </reaction>
</comment>
<dbReference type="AlphaFoldDB" id="A0A1Q6DTB4"/>
<dbReference type="InterPro" id="IPR036291">
    <property type="entry name" value="NAD(P)-bd_dom_sf"/>
</dbReference>
<dbReference type="InParanoid" id="A0A1Q6DTB4"/>
<evidence type="ECO:0000256" key="9">
    <source>
        <dbReference type="ARBA" id="ARBA00037922"/>
    </source>
</evidence>
<keyword evidence="2 13" id="KW-0963">Cytoplasm</keyword>
<evidence type="ECO:0000259" key="15">
    <source>
        <dbReference type="Pfam" id="PF05173"/>
    </source>
</evidence>
<evidence type="ECO:0000256" key="5">
    <source>
        <dbReference type="ARBA" id="ARBA00022915"/>
    </source>
</evidence>
<evidence type="ECO:0000256" key="10">
    <source>
        <dbReference type="ARBA" id="ARBA00038983"/>
    </source>
</evidence>
<keyword evidence="6 13" id="KW-0560">Oxidoreductase</keyword>
<dbReference type="GO" id="GO:0008839">
    <property type="term" value="F:4-hydroxy-tetrahydrodipicolinate reductase"/>
    <property type="evidence" value="ECO:0007669"/>
    <property type="project" value="UniProtKB-UniRule"/>
</dbReference>
<evidence type="ECO:0000313" key="17">
    <source>
        <dbReference type="Proteomes" id="UP000185744"/>
    </source>
</evidence>
<comment type="caution">
    <text evidence="13">Lacks conserved residue(s) required for the propagation of feature annotation.</text>
</comment>
<dbReference type="PROSITE" id="PS01298">
    <property type="entry name" value="DAPB"/>
    <property type="match status" value="1"/>
</dbReference>
<evidence type="ECO:0000256" key="2">
    <source>
        <dbReference type="ARBA" id="ARBA00022490"/>
    </source>
</evidence>
<dbReference type="InterPro" id="IPR022664">
    <property type="entry name" value="DapB_N_CS"/>
</dbReference>
<comment type="pathway">
    <text evidence="9 13">Amino-acid biosynthesis; L-lysine biosynthesis via DAP pathway; (S)-tetrahydrodipicolinate from L-aspartate: step 4/4.</text>
</comment>
<dbReference type="Gene3D" id="3.30.360.10">
    <property type="entry name" value="Dihydrodipicolinate Reductase, domain 2"/>
    <property type="match status" value="1"/>
</dbReference>
<dbReference type="SUPFAM" id="SSF51735">
    <property type="entry name" value="NAD(P)-binding Rossmann-fold domains"/>
    <property type="match status" value="1"/>
</dbReference>
<dbReference type="FunFam" id="3.30.360.10:FF:000009">
    <property type="entry name" value="4-hydroxy-tetrahydrodipicolinate reductase"/>
    <property type="match status" value="1"/>
</dbReference>
<feature type="active site" description="Proton donor/acceptor" evidence="13">
    <location>
        <position position="157"/>
    </location>
</feature>
<evidence type="ECO:0000256" key="1">
    <source>
        <dbReference type="ARBA" id="ARBA00006642"/>
    </source>
</evidence>
<feature type="binding site" evidence="13">
    <location>
        <position position="32"/>
    </location>
    <ligand>
        <name>NAD(+)</name>
        <dbReference type="ChEBI" id="CHEBI:57540"/>
    </ligand>
</feature>
<evidence type="ECO:0000313" key="16">
    <source>
        <dbReference type="EMBL" id="OKY77596.1"/>
    </source>
</evidence>
<dbReference type="GO" id="GO:0005737">
    <property type="term" value="C:cytoplasm"/>
    <property type="evidence" value="ECO:0007669"/>
    <property type="project" value="UniProtKB-SubCell"/>
</dbReference>
<gene>
    <name evidence="13" type="primary">dapB</name>
    <name evidence="16" type="ORF">BTN85_0064</name>
</gene>
<comment type="catalytic activity">
    <reaction evidence="11 13">
        <text>(S)-2,3,4,5-tetrahydrodipicolinate + NADP(+) + H2O = (2S,4S)-4-hydroxy-2,3,4,5-tetrahydrodipicolinate + NADPH + H(+)</text>
        <dbReference type="Rhea" id="RHEA:35331"/>
        <dbReference type="ChEBI" id="CHEBI:15377"/>
        <dbReference type="ChEBI" id="CHEBI:15378"/>
        <dbReference type="ChEBI" id="CHEBI:16845"/>
        <dbReference type="ChEBI" id="CHEBI:57783"/>
        <dbReference type="ChEBI" id="CHEBI:58349"/>
        <dbReference type="ChEBI" id="CHEBI:67139"/>
        <dbReference type="EC" id="1.17.1.8"/>
    </reaction>
</comment>
<feature type="domain" description="Dihydrodipicolinate reductase C-terminal" evidence="15">
    <location>
        <begin position="132"/>
        <end position="264"/>
    </location>
</feature>
<keyword evidence="3 13" id="KW-0028">Amino-acid biosynthesis</keyword>
<dbReference type="GO" id="GO:0009089">
    <property type="term" value="P:lysine biosynthetic process via diaminopimelate"/>
    <property type="evidence" value="ECO:0007669"/>
    <property type="project" value="UniProtKB-UniRule"/>
</dbReference>
<keyword evidence="7 13" id="KW-0520">NAD</keyword>
<evidence type="ECO:0000256" key="4">
    <source>
        <dbReference type="ARBA" id="ARBA00022857"/>
    </source>
</evidence>
<dbReference type="PIRSF" id="PIRSF000161">
    <property type="entry name" value="DHPR"/>
    <property type="match status" value="1"/>
</dbReference>
<comment type="caution">
    <text evidence="13">Was originally thought to be a dihydrodipicolinate reductase (DHDPR), catalyzing the conversion of dihydrodipicolinate to tetrahydrodipicolinate. However, it was shown in E.coli that the substrate of the enzymatic reaction is not dihydrodipicolinate (DHDP) but in fact (2S,4S)-4-hydroxy-2,3,4,5-tetrahydrodipicolinic acid (HTPA), the product released by the DapA-catalyzed reaction.</text>
</comment>
<keyword evidence="17" id="KW-1185">Reference proteome</keyword>
<evidence type="ECO:0000256" key="12">
    <source>
        <dbReference type="ARBA" id="ARBA00049396"/>
    </source>
</evidence>
<evidence type="ECO:0000256" key="13">
    <source>
        <dbReference type="HAMAP-Rule" id="MF_00102"/>
    </source>
</evidence>
<dbReference type="GO" id="GO:0050661">
    <property type="term" value="F:NADP binding"/>
    <property type="evidence" value="ECO:0007669"/>
    <property type="project" value="UniProtKB-UniRule"/>
</dbReference>
<dbReference type="EMBL" id="MSDW01000001">
    <property type="protein sequence ID" value="OKY77596.1"/>
    <property type="molecule type" value="Genomic_DNA"/>
</dbReference>
<comment type="similarity">
    <text evidence="1 13">Belongs to the DapB family.</text>
</comment>
<name>A0A1Q6DTB4_METT1</name>
<keyword evidence="4 13" id="KW-0521">NADP</keyword>
<keyword evidence="8 13" id="KW-0457">Lysine biosynthesis</keyword>
<feature type="active site" description="Proton donor" evidence="13">
    <location>
        <position position="161"/>
    </location>
</feature>
<evidence type="ECO:0000256" key="6">
    <source>
        <dbReference type="ARBA" id="ARBA00023002"/>
    </source>
</evidence>
<dbReference type="NCBIfam" id="TIGR00036">
    <property type="entry name" value="dapB"/>
    <property type="match status" value="1"/>
</dbReference>
<dbReference type="CDD" id="cd02274">
    <property type="entry name" value="DHDPR_N"/>
    <property type="match status" value="1"/>
</dbReference>
<dbReference type="EC" id="1.17.1.8" evidence="10 13"/>
<feature type="binding site" evidence="13">
    <location>
        <begin position="100"/>
        <end position="102"/>
    </location>
    <ligand>
        <name>NAD(+)</name>
        <dbReference type="ChEBI" id="CHEBI:57540"/>
    </ligand>
</feature>
<feature type="binding site" evidence="13">
    <location>
        <begin position="126"/>
        <end position="129"/>
    </location>
    <ligand>
        <name>NAD(+)</name>
        <dbReference type="ChEBI" id="CHEBI:57540"/>
    </ligand>
</feature>
<feature type="binding site" evidence="13">
    <location>
        <position position="158"/>
    </location>
    <ligand>
        <name>(S)-2,3,4,5-tetrahydrodipicolinate</name>
        <dbReference type="ChEBI" id="CHEBI:16845"/>
    </ligand>
</feature>
<dbReference type="InterPro" id="IPR022663">
    <property type="entry name" value="DapB_C"/>
</dbReference>
<evidence type="ECO:0000256" key="7">
    <source>
        <dbReference type="ARBA" id="ARBA00023027"/>
    </source>
</evidence>
<dbReference type="Pfam" id="PF05173">
    <property type="entry name" value="DapB_C"/>
    <property type="match status" value="1"/>
</dbReference>
<dbReference type="GO" id="GO:0019877">
    <property type="term" value="P:diaminopimelate biosynthetic process"/>
    <property type="evidence" value="ECO:0007669"/>
    <property type="project" value="UniProtKB-UniRule"/>
</dbReference>
<evidence type="ECO:0000256" key="3">
    <source>
        <dbReference type="ARBA" id="ARBA00022605"/>
    </source>
</evidence>
<dbReference type="GO" id="GO:0051287">
    <property type="term" value="F:NAD binding"/>
    <property type="evidence" value="ECO:0007669"/>
    <property type="project" value="UniProtKB-UniRule"/>
</dbReference>
<proteinExistence type="inferred from homology"/>